<gene>
    <name evidence="3" type="ORF">BU26DRAFT_515365</name>
</gene>
<evidence type="ECO:0000313" key="3">
    <source>
        <dbReference type="EMBL" id="KAF2252971.1"/>
    </source>
</evidence>
<feature type="compositionally biased region" description="Polar residues" evidence="1">
    <location>
        <begin position="142"/>
        <end position="155"/>
    </location>
</feature>
<dbReference type="GeneID" id="54581377"/>
<protein>
    <recommendedName>
        <fullName evidence="5">GPI anchored cell wall protein</fullName>
    </recommendedName>
</protein>
<evidence type="ECO:0000256" key="1">
    <source>
        <dbReference type="SAM" id="MobiDB-lite"/>
    </source>
</evidence>
<keyword evidence="2" id="KW-0732">Signal</keyword>
<accession>A0A6A6IR78</accession>
<dbReference type="AlphaFoldDB" id="A0A6A6IR78"/>
<feature type="chain" id="PRO_5025556903" description="GPI anchored cell wall protein" evidence="2">
    <location>
        <begin position="20"/>
        <end position="186"/>
    </location>
</feature>
<dbReference type="OrthoDB" id="5091764at2759"/>
<sequence>MKSFALAAAAAALFSTAYSATVTLQETPCIQNNTNLETFEIELGKLVVKDLPSVCGLKLLSATDADINAIKCQAYKDAAGTQKGSAEFTFASPALISTNPVQEGSILCTTGDIGEASTLAVVTATATGTGGGSSPTGANATVSTGAPGSQPTGSATGPGAPDETGAAGAIGVSIGAVVGAFAMLML</sequence>
<evidence type="ECO:0008006" key="5">
    <source>
        <dbReference type="Google" id="ProtNLM"/>
    </source>
</evidence>
<reference evidence="3" key="1">
    <citation type="journal article" date="2020" name="Stud. Mycol.">
        <title>101 Dothideomycetes genomes: a test case for predicting lifestyles and emergence of pathogens.</title>
        <authorList>
            <person name="Haridas S."/>
            <person name="Albert R."/>
            <person name="Binder M."/>
            <person name="Bloem J."/>
            <person name="Labutti K."/>
            <person name="Salamov A."/>
            <person name="Andreopoulos B."/>
            <person name="Baker S."/>
            <person name="Barry K."/>
            <person name="Bills G."/>
            <person name="Bluhm B."/>
            <person name="Cannon C."/>
            <person name="Castanera R."/>
            <person name="Culley D."/>
            <person name="Daum C."/>
            <person name="Ezra D."/>
            <person name="Gonzalez J."/>
            <person name="Henrissat B."/>
            <person name="Kuo A."/>
            <person name="Liang C."/>
            <person name="Lipzen A."/>
            <person name="Lutzoni F."/>
            <person name="Magnuson J."/>
            <person name="Mondo S."/>
            <person name="Nolan M."/>
            <person name="Ohm R."/>
            <person name="Pangilinan J."/>
            <person name="Park H.-J."/>
            <person name="Ramirez L."/>
            <person name="Alfaro M."/>
            <person name="Sun H."/>
            <person name="Tritt A."/>
            <person name="Yoshinaga Y."/>
            <person name="Zwiers L.-H."/>
            <person name="Turgeon B."/>
            <person name="Goodwin S."/>
            <person name="Spatafora J."/>
            <person name="Crous P."/>
            <person name="Grigoriev I."/>
        </authorList>
    </citation>
    <scope>NUCLEOTIDE SEQUENCE</scope>
    <source>
        <strain evidence="3">CBS 122368</strain>
    </source>
</reference>
<keyword evidence="4" id="KW-1185">Reference proteome</keyword>
<organism evidence="3 4">
    <name type="scientific">Trematosphaeria pertusa</name>
    <dbReference type="NCBI Taxonomy" id="390896"/>
    <lineage>
        <taxon>Eukaryota</taxon>
        <taxon>Fungi</taxon>
        <taxon>Dikarya</taxon>
        <taxon>Ascomycota</taxon>
        <taxon>Pezizomycotina</taxon>
        <taxon>Dothideomycetes</taxon>
        <taxon>Pleosporomycetidae</taxon>
        <taxon>Pleosporales</taxon>
        <taxon>Massarineae</taxon>
        <taxon>Trematosphaeriaceae</taxon>
        <taxon>Trematosphaeria</taxon>
    </lineage>
</organism>
<feature type="region of interest" description="Disordered" evidence="1">
    <location>
        <begin position="127"/>
        <end position="162"/>
    </location>
</feature>
<evidence type="ECO:0000256" key="2">
    <source>
        <dbReference type="SAM" id="SignalP"/>
    </source>
</evidence>
<evidence type="ECO:0000313" key="4">
    <source>
        <dbReference type="Proteomes" id="UP000800094"/>
    </source>
</evidence>
<proteinExistence type="predicted"/>
<dbReference type="EMBL" id="ML987191">
    <property type="protein sequence ID" value="KAF2252971.1"/>
    <property type="molecule type" value="Genomic_DNA"/>
</dbReference>
<dbReference type="RefSeq" id="XP_033687975.1">
    <property type="nucleotide sequence ID" value="XM_033828047.1"/>
</dbReference>
<name>A0A6A6IR78_9PLEO</name>
<dbReference type="Proteomes" id="UP000800094">
    <property type="component" value="Unassembled WGS sequence"/>
</dbReference>
<feature type="signal peptide" evidence="2">
    <location>
        <begin position="1"/>
        <end position="19"/>
    </location>
</feature>